<feature type="region of interest" description="Disordered" evidence="1">
    <location>
        <begin position="41"/>
        <end position="79"/>
    </location>
</feature>
<protein>
    <submittedName>
        <fullName evidence="2">Uncharacterized protein</fullName>
    </submittedName>
</protein>
<keyword evidence="3" id="KW-1185">Reference proteome</keyword>
<evidence type="ECO:0000313" key="3">
    <source>
        <dbReference type="Proteomes" id="UP000636800"/>
    </source>
</evidence>
<feature type="region of interest" description="Disordered" evidence="1">
    <location>
        <begin position="1"/>
        <end position="26"/>
    </location>
</feature>
<sequence>MSIYHTRVSDGNLPPSFLERGDASEADSWAPARFHRILETRRKTARRPRGRNWSTEDDTRIQRSNGVKREVPEMEIGDG</sequence>
<gene>
    <name evidence="2" type="ORF">HPP92_014990</name>
</gene>
<organism evidence="2 3">
    <name type="scientific">Vanilla planifolia</name>
    <name type="common">Vanilla</name>
    <dbReference type="NCBI Taxonomy" id="51239"/>
    <lineage>
        <taxon>Eukaryota</taxon>
        <taxon>Viridiplantae</taxon>
        <taxon>Streptophyta</taxon>
        <taxon>Embryophyta</taxon>
        <taxon>Tracheophyta</taxon>
        <taxon>Spermatophyta</taxon>
        <taxon>Magnoliopsida</taxon>
        <taxon>Liliopsida</taxon>
        <taxon>Asparagales</taxon>
        <taxon>Orchidaceae</taxon>
        <taxon>Vanilloideae</taxon>
        <taxon>Vanilleae</taxon>
        <taxon>Vanilla</taxon>
    </lineage>
</organism>
<accession>A0A835QR73</accession>
<dbReference type="AlphaFoldDB" id="A0A835QR73"/>
<dbReference type="OrthoDB" id="199574at2759"/>
<feature type="compositionally biased region" description="Basic and acidic residues" evidence="1">
    <location>
        <begin position="57"/>
        <end position="72"/>
    </location>
</feature>
<dbReference type="Proteomes" id="UP000636800">
    <property type="component" value="Chromosome 7"/>
</dbReference>
<evidence type="ECO:0000256" key="1">
    <source>
        <dbReference type="SAM" id="MobiDB-lite"/>
    </source>
</evidence>
<dbReference type="EMBL" id="JADCNL010000007">
    <property type="protein sequence ID" value="KAG0473133.1"/>
    <property type="molecule type" value="Genomic_DNA"/>
</dbReference>
<reference evidence="2 3" key="1">
    <citation type="journal article" date="2020" name="Nat. Food">
        <title>A phased Vanilla planifolia genome enables genetic improvement of flavour and production.</title>
        <authorList>
            <person name="Hasing T."/>
            <person name="Tang H."/>
            <person name="Brym M."/>
            <person name="Khazi F."/>
            <person name="Huang T."/>
            <person name="Chambers A.H."/>
        </authorList>
    </citation>
    <scope>NUCLEOTIDE SEQUENCE [LARGE SCALE GENOMIC DNA]</scope>
    <source>
        <tissue evidence="2">Leaf</tissue>
    </source>
</reference>
<proteinExistence type="predicted"/>
<name>A0A835QR73_VANPL</name>
<evidence type="ECO:0000313" key="2">
    <source>
        <dbReference type="EMBL" id="KAG0473133.1"/>
    </source>
</evidence>
<comment type="caution">
    <text evidence="2">The sequence shown here is derived from an EMBL/GenBank/DDBJ whole genome shotgun (WGS) entry which is preliminary data.</text>
</comment>